<keyword evidence="5 11" id="KW-0375">Hydrogen ion transport</keyword>
<evidence type="ECO:0000256" key="9">
    <source>
        <dbReference type="ARBA" id="ARBA00023310"/>
    </source>
</evidence>
<keyword evidence="4 11" id="KW-0812">Transmembrane</keyword>
<dbReference type="GO" id="GO:0015078">
    <property type="term" value="F:proton transmembrane transporter activity"/>
    <property type="evidence" value="ECO:0007669"/>
    <property type="project" value="InterPro"/>
</dbReference>
<evidence type="ECO:0000256" key="7">
    <source>
        <dbReference type="ARBA" id="ARBA00023065"/>
    </source>
</evidence>
<keyword evidence="8" id="KW-0472">Membrane</keyword>
<accession>A0A0S0GC32</accession>
<dbReference type="GO" id="GO:0045259">
    <property type="term" value="C:proton-transporting ATP synthase complex"/>
    <property type="evidence" value="ECO:0007669"/>
    <property type="project" value="UniProtKB-KW"/>
</dbReference>
<dbReference type="PANTHER" id="PTHR34264">
    <property type="entry name" value="ATP SYNTHASE SUBUNIT B, CHLOROPLASTIC"/>
    <property type="match status" value="1"/>
</dbReference>
<dbReference type="PANTHER" id="PTHR34264:SF3">
    <property type="entry name" value="ATP SYNTHASE SUBUNIT B, CHLOROPLASTIC"/>
    <property type="match status" value="1"/>
</dbReference>
<evidence type="ECO:0000313" key="13">
    <source>
        <dbReference type="EMBL" id="ALF62902.1"/>
    </source>
</evidence>
<dbReference type="InterPro" id="IPR002146">
    <property type="entry name" value="ATP_synth_b/b'su_bac/chlpt"/>
</dbReference>
<protein>
    <submittedName>
        <fullName evidence="13">ATP synthase CF0 B chain subunit I</fullName>
    </submittedName>
    <submittedName>
        <fullName evidence="14">CF0 subunit I</fullName>
    </submittedName>
</protein>
<keyword evidence="3 11" id="KW-0138">CF(0)</keyword>
<evidence type="ECO:0000313" key="14">
    <source>
        <dbReference type="EMBL" id="QWK43775.1"/>
    </source>
</evidence>
<evidence type="ECO:0000256" key="3">
    <source>
        <dbReference type="ARBA" id="ARBA00022547"/>
    </source>
</evidence>
<reference evidence="13" key="1">
    <citation type="journal article" date="2015" name="PLoS ONE">
        <title>Complete Plastid Genome of the Brown Alga Costaria costata (Laminariales, Phaeophyceae).</title>
        <authorList>
            <person name="Zhang L."/>
            <person name="Wang X."/>
            <person name="Liu T."/>
            <person name="Wang H."/>
            <person name="Wang G."/>
            <person name="Chi S."/>
            <person name="Liu C."/>
        </authorList>
    </citation>
    <scope>NUCLEOTIDE SEQUENCE</scope>
</reference>
<dbReference type="RefSeq" id="YP_009182358.1">
    <property type="nucleotide sequence ID" value="NC_028502.1"/>
</dbReference>
<evidence type="ECO:0000256" key="10">
    <source>
        <dbReference type="ARBA" id="ARBA00025198"/>
    </source>
</evidence>
<proteinExistence type="inferred from homology"/>
<keyword evidence="6" id="KW-1133">Transmembrane helix</keyword>
<evidence type="ECO:0000256" key="2">
    <source>
        <dbReference type="ARBA" id="ARBA00022448"/>
    </source>
</evidence>
<comment type="function">
    <text evidence="10">F(1)F(0) ATP synthase produces ATP from ADP in the presence of a proton or sodium gradient. F-type ATPases consist of two structural domains, F(1) containing the extramembraneous catalytic core and F(0) containing the membrane proton channel, linked together by a central stalk and a peripheral stalk. During catalysis, ATP synthesis in the catalytic domain of F(1) is coupled via a rotary mechanism of the central stalk subunits to proton translocation.</text>
</comment>
<dbReference type="GO" id="GO:0015986">
    <property type="term" value="P:proton motive force-driven ATP synthesis"/>
    <property type="evidence" value="ECO:0007669"/>
    <property type="project" value="InterPro"/>
</dbReference>
<keyword evidence="9" id="KW-0066">ATP synthesis</keyword>
<evidence type="ECO:0000256" key="8">
    <source>
        <dbReference type="ARBA" id="ARBA00023136"/>
    </source>
</evidence>
<name>A0A0S0GC32_COSCS</name>
<evidence type="ECO:0000256" key="6">
    <source>
        <dbReference type="ARBA" id="ARBA00022989"/>
    </source>
</evidence>
<dbReference type="Pfam" id="PF00430">
    <property type="entry name" value="ATP-synt_B"/>
    <property type="match status" value="1"/>
</dbReference>
<evidence type="ECO:0000256" key="11">
    <source>
        <dbReference type="RuleBase" id="RU003848"/>
    </source>
</evidence>
<comment type="subcellular location">
    <subcellularLocation>
        <location evidence="1">Membrane</location>
        <topology evidence="1">Single-pass membrane protein</topology>
    </subcellularLocation>
</comment>
<gene>
    <name evidence="13" type="primary">atpF</name>
    <name evidence="13" type="ORF">MOGBL14</name>
</gene>
<evidence type="ECO:0000256" key="4">
    <source>
        <dbReference type="ARBA" id="ARBA00022692"/>
    </source>
</evidence>
<dbReference type="GeneID" id="26381087"/>
<evidence type="ECO:0000256" key="12">
    <source>
        <dbReference type="SAM" id="Coils"/>
    </source>
</evidence>
<feature type="coiled-coil region" evidence="12">
    <location>
        <begin position="46"/>
        <end position="80"/>
    </location>
</feature>
<organism evidence="13">
    <name type="scientific">Costaria costata</name>
    <name type="common">Five-ribbed kelp</name>
    <name type="synonym">Laminaria costata</name>
    <dbReference type="NCBI Taxonomy" id="2872"/>
    <lineage>
        <taxon>Eukaryota</taxon>
        <taxon>Sar</taxon>
        <taxon>Stramenopiles</taxon>
        <taxon>Ochrophyta</taxon>
        <taxon>PX clade</taxon>
        <taxon>Phaeophyceae</taxon>
        <taxon>Laminariales</taxon>
        <taxon>Costaria</taxon>
    </lineage>
</organism>
<keyword evidence="13" id="KW-0934">Plastid</keyword>
<reference evidence="14" key="2">
    <citation type="journal article" date="2021" name="Genome Biol. Evol.">
        <title>Genomic rearrangements and sequence evolution across brown algal organelles.</title>
        <authorList>
            <person name="Starko S."/>
            <person name="Bringloe T.T."/>
            <person name="Gomez M.S."/>
            <person name="Darby H."/>
            <person name="Graham S.W."/>
            <person name="Martone P.T."/>
        </authorList>
    </citation>
    <scope>NUCLEOTIDE SEQUENCE</scope>
</reference>
<keyword evidence="12" id="KW-0175">Coiled coil</keyword>
<evidence type="ECO:0000256" key="5">
    <source>
        <dbReference type="ARBA" id="ARBA00022781"/>
    </source>
</evidence>
<keyword evidence="2 11" id="KW-0813">Transport</keyword>
<dbReference type="EMBL" id="MZ156042">
    <property type="protein sequence ID" value="QWK43775.1"/>
    <property type="molecule type" value="Genomic_DNA"/>
</dbReference>
<evidence type="ECO:0000256" key="1">
    <source>
        <dbReference type="ARBA" id="ARBA00004167"/>
    </source>
</evidence>
<dbReference type="AlphaFoldDB" id="A0A0S0GC32"/>
<geneLocation type="plastid" evidence="13"/>
<keyword evidence="7 11" id="KW-0406">Ion transport</keyword>
<comment type="similarity">
    <text evidence="11">Belongs to the ATPase B chain family.</text>
</comment>
<dbReference type="HAMAP" id="MF_01398">
    <property type="entry name" value="ATP_synth_b_bprime"/>
    <property type="match status" value="1"/>
</dbReference>
<dbReference type="EMBL" id="KR336545">
    <property type="protein sequence ID" value="ALF62902.1"/>
    <property type="molecule type" value="Genomic_DNA"/>
</dbReference>
<sequence length="174" mass="20171">MKSYLEYFASSENFGVALNTDIFETNIINIILLLVILFVVIKNFLTENLTARKKKIVDDIQNAETRLADSNKRYTEAKKQWAQMDIIIKEINHQMEVTKQNVLKLKWDQGKEDLSKKFATAIAVLRNRENKIFNDVIKEVSKKALNRVIFKLQKQLGKVEQSAIVNRKITQLGD</sequence>
<keyword evidence="13" id="KW-0150">Chloroplast</keyword>